<dbReference type="PANTHER" id="PTHR35526:SF3">
    <property type="entry name" value="ANTI-SIGMA-F FACTOR RSBW"/>
    <property type="match status" value="1"/>
</dbReference>
<dbReference type="GO" id="GO:0005524">
    <property type="term" value="F:ATP binding"/>
    <property type="evidence" value="ECO:0007669"/>
    <property type="project" value="UniProtKB-KW"/>
</dbReference>
<dbReference type="InterPro" id="IPR036890">
    <property type="entry name" value="HATPase_C_sf"/>
</dbReference>
<dbReference type="KEGG" id="celz:E5225_15140"/>
<dbReference type="SUPFAM" id="SSF55874">
    <property type="entry name" value="ATPase domain of HSP90 chaperone/DNA topoisomerase II/histidine kinase"/>
    <property type="match status" value="1"/>
</dbReference>
<gene>
    <name evidence="1" type="ORF">E5225_15140</name>
</gene>
<evidence type="ECO:0000313" key="1">
    <source>
        <dbReference type="EMBL" id="QCB95463.1"/>
    </source>
</evidence>
<organism evidence="1 2">
    <name type="scientific">Cellulomonas shaoxiangyii</name>
    <dbReference type="NCBI Taxonomy" id="2566013"/>
    <lineage>
        <taxon>Bacteria</taxon>
        <taxon>Bacillati</taxon>
        <taxon>Actinomycetota</taxon>
        <taxon>Actinomycetes</taxon>
        <taxon>Micrococcales</taxon>
        <taxon>Cellulomonadaceae</taxon>
        <taxon>Cellulomonas</taxon>
    </lineage>
</organism>
<dbReference type="EMBL" id="CP039291">
    <property type="protein sequence ID" value="QCB95463.1"/>
    <property type="molecule type" value="Genomic_DNA"/>
</dbReference>
<protein>
    <submittedName>
        <fullName evidence="1">ATP-binding protein</fullName>
    </submittedName>
</protein>
<dbReference type="Proteomes" id="UP000296469">
    <property type="component" value="Chromosome"/>
</dbReference>
<accession>A0A4P7SRR0</accession>
<dbReference type="OrthoDB" id="3297757at2"/>
<name>A0A4P7SRR0_9CELL</name>
<keyword evidence="1" id="KW-0547">Nucleotide-binding</keyword>
<dbReference type="InterPro" id="IPR050267">
    <property type="entry name" value="Anti-sigma-factor_SerPK"/>
</dbReference>
<dbReference type="Gene3D" id="3.30.565.10">
    <property type="entry name" value="Histidine kinase-like ATPase, C-terminal domain"/>
    <property type="match status" value="1"/>
</dbReference>
<dbReference type="PANTHER" id="PTHR35526">
    <property type="entry name" value="ANTI-SIGMA-F FACTOR RSBW-RELATED"/>
    <property type="match status" value="1"/>
</dbReference>
<keyword evidence="2" id="KW-1185">Reference proteome</keyword>
<reference evidence="1 2" key="1">
    <citation type="submission" date="2019-04" db="EMBL/GenBank/DDBJ databases">
        <title>Isolation and identification of Cellulomonas shaoxiangyii sp. Nov. isolated from feces of the Tibetan antelopes (Pantholops hodgsonii) in the Qinghai-Tibet plateau of China.</title>
        <authorList>
            <person name="Tian Z."/>
        </authorList>
    </citation>
    <scope>NUCLEOTIDE SEQUENCE [LARGE SCALE GENOMIC DNA]</scope>
    <source>
        <strain evidence="1 2">Z28</strain>
    </source>
</reference>
<dbReference type="CDD" id="cd16936">
    <property type="entry name" value="HATPase_RsbW-like"/>
    <property type="match status" value="1"/>
</dbReference>
<sequence length="137" mass="14796">MRTALPPEGFEHVRTWTLDTTAELSRLRRELSAETGGDPSRLDPVGERMLLIASELATNALLHGIPPTIVTLSRSGSLLLLDVADHDVRGTPAIAGERAVGMGGFGLRIARRLSQDVGWYADTTTKHVWAVLEAQTA</sequence>
<dbReference type="AlphaFoldDB" id="A0A4P7SRR0"/>
<evidence type="ECO:0000313" key="2">
    <source>
        <dbReference type="Proteomes" id="UP000296469"/>
    </source>
</evidence>
<keyword evidence="1" id="KW-0067">ATP-binding</keyword>
<proteinExistence type="predicted"/>